<comment type="catalytic activity">
    <reaction evidence="9">
        <text>taurodeoxycholate + H2O = deoxycholate + taurine</text>
        <dbReference type="Rhea" id="RHEA:47556"/>
        <dbReference type="ChEBI" id="CHEBI:15377"/>
        <dbReference type="ChEBI" id="CHEBI:23614"/>
        <dbReference type="ChEBI" id="CHEBI:36261"/>
        <dbReference type="ChEBI" id="CHEBI:507393"/>
    </reaction>
    <physiologicalReaction direction="left-to-right" evidence="9">
        <dbReference type="Rhea" id="RHEA:47557"/>
    </physiologicalReaction>
</comment>
<dbReference type="Gene3D" id="3.60.60.10">
    <property type="entry name" value="Penicillin V Acylase, Chain A"/>
    <property type="match status" value="1"/>
</dbReference>
<dbReference type="GO" id="GO:0006629">
    <property type="term" value="P:lipid metabolic process"/>
    <property type="evidence" value="ECO:0007669"/>
    <property type="project" value="UniProtKB-KW"/>
</dbReference>
<dbReference type="EMBL" id="BJWJ01000030">
    <property type="protein sequence ID" value="GEM05338.1"/>
    <property type="molecule type" value="Genomic_DNA"/>
</dbReference>
<evidence type="ECO:0000256" key="7">
    <source>
        <dbReference type="ARBA" id="ARBA00044806"/>
    </source>
</evidence>
<evidence type="ECO:0000313" key="14">
    <source>
        <dbReference type="Proteomes" id="UP000321773"/>
    </source>
</evidence>
<evidence type="ECO:0000313" key="13">
    <source>
        <dbReference type="Proteomes" id="UP000199139"/>
    </source>
</evidence>
<comment type="catalytic activity">
    <reaction evidence="8">
        <text>cholate + taurine = taurocholate + H2O</text>
        <dbReference type="Rhea" id="RHEA:47108"/>
        <dbReference type="ChEBI" id="CHEBI:15377"/>
        <dbReference type="ChEBI" id="CHEBI:29747"/>
        <dbReference type="ChEBI" id="CHEBI:36257"/>
        <dbReference type="ChEBI" id="CHEBI:507393"/>
    </reaction>
    <physiologicalReaction direction="right-to-left" evidence="8">
        <dbReference type="Rhea" id="RHEA:47110"/>
    </physiologicalReaction>
</comment>
<dbReference type="CDD" id="cd00542">
    <property type="entry name" value="Ntn_PVA"/>
    <property type="match status" value="1"/>
</dbReference>
<evidence type="ECO:0000313" key="11">
    <source>
        <dbReference type="EMBL" id="GEM05338.1"/>
    </source>
</evidence>
<evidence type="ECO:0000256" key="3">
    <source>
        <dbReference type="ARBA" id="ARBA00022801"/>
    </source>
</evidence>
<dbReference type="Proteomes" id="UP000199139">
    <property type="component" value="Unassembled WGS sequence"/>
</dbReference>
<dbReference type="Pfam" id="PF02275">
    <property type="entry name" value="CBAH"/>
    <property type="match status" value="1"/>
</dbReference>
<dbReference type="InterPro" id="IPR029132">
    <property type="entry name" value="CBAH/NAAA_C"/>
</dbReference>
<dbReference type="STRING" id="306541.SAMN05421668_10317"/>
<evidence type="ECO:0000259" key="10">
    <source>
        <dbReference type="Pfam" id="PF02275"/>
    </source>
</evidence>
<dbReference type="NCBIfam" id="NF038245">
    <property type="entry name" value="bile_salt_hydro"/>
    <property type="match status" value="1"/>
</dbReference>
<reference evidence="12 13" key="1">
    <citation type="submission" date="2016-10" db="EMBL/GenBank/DDBJ databases">
        <authorList>
            <person name="de Groot N.N."/>
        </authorList>
    </citation>
    <scope>NUCLEOTIDE SEQUENCE [LARGE SCALE GENOMIC DNA]</scope>
    <source>
        <strain evidence="12 13">DSM 17074</strain>
    </source>
</reference>
<keyword evidence="4" id="KW-0443">Lipid metabolism</keyword>
<dbReference type="SUPFAM" id="SSF56235">
    <property type="entry name" value="N-terminal nucleophile aminohydrolases (Ntn hydrolases)"/>
    <property type="match status" value="1"/>
</dbReference>
<evidence type="ECO:0000313" key="12">
    <source>
        <dbReference type="EMBL" id="SFS45943.1"/>
    </source>
</evidence>
<dbReference type="GO" id="GO:0045302">
    <property type="term" value="F:choloylglycine hydrolase activity"/>
    <property type="evidence" value="ECO:0007669"/>
    <property type="project" value="UniProtKB-EC"/>
</dbReference>
<dbReference type="RefSeq" id="WP_062320323.1">
    <property type="nucleotide sequence ID" value="NZ_BJWJ01000030.1"/>
</dbReference>
<keyword evidence="14" id="KW-1185">Reference proteome</keyword>
<organism evidence="12 13">
    <name type="scientific">Halolactibacillus miurensis</name>
    <dbReference type="NCBI Taxonomy" id="306541"/>
    <lineage>
        <taxon>Bacteria</taxon>
        <taxon>Bacillati</taxon>
        <taxon>Bacillota</taxon>
        <taxon>Bacilli</taxon>
        <taxon>Bacillales</taxon>
        <taxon>Bacillaceae</taxon>
        <taxon>Halolactibacillus</taxon>
    </lineage>
</organism>
<feature type="domain" description="Choloylglycine hydrolase/NAAA C-terminal" evidence="10">
    <location>
        <begin position="2"/>
        <end position="310"/>
    </location>
</feature>
<proteinExistence type="inferred from homology"/>
<name>A0A1I6Q0I3_9BACI</name>
<comment type="similarity">
    <text evidence="2">Belongs to the peptidase C59 family.</text>
</comment>
<accession>A0A1I6Q0I3</accession>
<evidence type="ECO:0000256" key="5">
    <source>
        <dbReference type="ARBA" id="ARBA00044769"/>
    </source>
</evidence>
<keyword evidence="3 12" id="KW-0378">Hydrolase</keyword>
<dbReference type="EC" id="3.5.1.24" evidence="5"/>
<evidence type="ECO:0000256" key="9">
    <source>
        <dbReference type="ARBA" id="ARBA00048897"/>
    </source>
</evidence>
<dbReference type="PANTHER" id="PTHR35527">
    <property type="entry name" value="CHOLOYLGLYCINE HYDROLASE"/>
    <property type="match status" value="1"/>
</dbReference>
<reference evidence="11 14" key="2">
    <citation type="submission" date="2019-07" db="EMBL/GenBank/DDBJ databases">
        <title>Whole genome shotgun sequence of Halolactibacillus miurensis NBRC 100873.</title>
        <authorList>
            <person name="Hosoyama A."/>
            <person name="Uohara A."/>
            <person name="Ohji S."/>
            <person name="Ichikawa N."/>
        </authorList>
    </citation>
    <scope>NUCLEOTIDE SEQUENCE [LARGE SCALE GENOMIC DNA]</scope>
    <source>
        <strain evidence="11 14">NBRC 100873</strain>
    </source>
</reference>
<dbReference type="PANTHER" id="PTHR35527:SF2">
    <property type="entry name" value="HYDROLASE"/>
    <property type="match status" value="1"/>
</dbReference>
<gene>
    <name evidence="11" type="primary">cbh</name>
    <name evidence="11" type="ORF">HMI01_23260</name>
    <name evidence="12" type="ORF">SAMN05421668_10317</name>
</gene>
<protein>
    <recommendedName>
        <fullName evidence="5">choloylglycine hydrolase</fullName>
        <ecNumber evidence="5">3.5.1.24</ecNumber>
    </recommendedName>
    <alternativeName>
        <fullName evidence="6">Bile salt hydrolase</fullName>
    </alternativeName>
    <alternativeName>
        <fullName evidence="7">Choloylglycine hydrolase</fullName>
    </alternativeName>
</protein>
<dbReference type="OrthoDB" id="9794717at2"/>
<evidence type="ECO:0000256" key="2">
    <source>
        <dbReference type="ARBA" id="ARBA00006625"/>
    </source>
</evidence>
<dbReference type="Proteomes" id="UP000321773">
    <property type="component" value="Unassembled WGS sequence"/>
</dbReference>
<evidence type="ECO:0000256" key="6">
    <source>
        <dbReference type="ARBA" id="ARBA00044804"/>
    </source>
</evidence>
<evidence type="ECO:0000256" key="4">
    <source>
        <dbReference type="ARBA" id="ARBA00023098"/>
    </source>
</evidence>
<dbReference type="InterPro" id="IPR052193">
    <property type="entry name" value="Peptidase_C59"/>
</dbReference>
<sequence length="329" mass="37284">MCTVITWKSHGTYFGRNMDLDYHFGETIVVVPRQFPLDFHYEPRVTTHHALIGMASIVDGTPLFSEAMNEYGLAMAGLNFPSQVFGEVDDNHINITPYEIIPYILGRSTSVREAKTYLQSIQFISTPFKEGLPVQPLHFILSDEHESVVIESTTRGLEIYEDTLGVLTNQPTFDFHMTNLNHYLHLSPKQPVNTFDDALALTPFGQGAGSIGLPGDSSPTSRFVQAAFLKAHAKQEQEESKAVTQLFHMLDRIKMVKGTVILPNDRLDLTTYSTVMALDTGMYYYKTYNNSQISAVSLDQEDLDQDQLIHYDLIQQQHIHYVNKREQSD</sequence>
<comment type="pathway">
    <text evidence="1">Lipid metabolism; bile acid biosynthesis.</text>
</comment>
<dbReference type="EMBL" id="FPAI01000003">
    <property type="protein sequence ID" value="SFS45943.1"/>
    <property type="molecule type" value="Genomic_DNA"/>
</dbReference>
<dbReference type="InterPro" id="IPR029055">
    <property type="entry name" value="Ntn_hydrolases_N"/>
</dbReference>
<evidence type="ECO:0000256" key="1">
    <source>
        <dbReference type="ARBA" id="ARBA00004860"/>
    </source>
</evidence>
<dbReference type="AlphaFoldDB" id="A0A1I6Q0I3"/>
<dbReference type="InterPro" id="IPR047711">
    <property type="entry name" value="CBAH"/>
</dbReference>
<evidence type="ECO:0000256" key="8">
    <source>
        <dbReference type="ARBA" id="ARBA00047285"/>
    </source>
</evidence>